<keyword evidence="2" id="KW-1185">Reference proteome</keyword>
<evidence type="ECO:0000313" key="2">
    <source>
        <dbReference type="Proteomes" id="UP000324222"/>
    </source>
</evidence>
<evidence type="ECO:0000313" key="1">
    <source>
        <dbReference type="EMBL" id="MPC36000.1"/>
    </source>
</evidence>
<organism evidence="1 2">
    <name type="scientific">Portunus trituberculatus</name>
    <name type="common">Swimming crab</name>
    <name type="synonym">Neptunus trituberculatus</name>
    <dbReference type="NCBI Taxonomy" id="210409"/>
    <lineage>
        <taxon>Eukaryota</taxon>
        <taxon>Metazoa</taxon>
        <taxon>Ecdysozoa</taxon>
        <taxon>Arthropoda</taxon>
        <taxon>Crustacea</taxon>
        <taxon>Multicrustacea</taxon>
        <taxon>Malacostraca</taxon>
        <taxon>Eumalacostraca</taxon>
        <taxon>Eucarida</taxon>
        <taxon>Decapoda</taxon>
        <taxon>Pleocyemata</taxon>
        <taxon>Brachyura</taxon>
        <taxon>Eubrachyura</taxon>
        <taxon>Portunoidea</taxon>
        <taxon>Portunidae</taxon>
        <taxon>Portuninae</taxon>
        <taxon>Portunus</taxon>
    </lineage>
</organism>
<comment type="caution">
    <text evidence="1">The sequence shown here is derived from an EMBL/GenBank/DDBJ whole genome shotgun (WGS) entry which is preliminary data.</text>
</comment>
<dbReference type="Proteomes" id="UP000324222">
    <property type="component" value="Unassembled WGS sequence"/>
</dbReference>
<sequence length="67" mass="7455">MCTNGSNSSDLAHVLHHRLAVMGDDSVFFLPLKEMDGRGWDASPSRTRFYQVLTAASRAKARCEITE</sequence>
<dbReference type="EMBL" id="VSRR010003402">
    <property type="protein sequence ID" value="MPC36000.1"/>
    <property type="molecule type" value="Genomic_DNA"/>
</dbReference>
<reference evidence="1 2" key="1">
    <citation type="submission" date="2019-05" db="EMBL/GenBank/DDBJ databases">
        <title>Another draft genome of Portunus trituberculatus and its Hox gene families provides insights of decapod evolution.</title>
        <authorList>
            <person name="Jeong J.-H."/>
            <person name="Song I."/>
            <person name="Kim S."/>
            <person name="Choi T."/>
            <person name="Kim D."/>
            <person name="Ryu S."/>
            <person name="Kim W."/>
        </authorList>
    </citation>
    <scope>NUCLEOTIDE SEQUENCE [LARGE SCALE GENOMIC DNA]</scope>
    <source>
        <tissue evidence="1">Muscle</tissue>
    </source>
</reference>
<name>A0A5B7EMZ6_PORTR</name>
<dbReference type="AlphaFoldDB" id="A0A5B7EMZ6"/>
<gene>
    <name evidence="1" type="ORF">E2C01_029441</name>
</gene>
<protein>
    <submittedName>
        <fullName evidence="1">Uncharacterized protein</fullName>
    </submittedName>
</protein>
<accession>A0A5B7EMZ6</accession>
<proteinExistence type="predicted"/>